<evidence type="ECO:0000313" key="2">
    <source>
        <dbReference type="EMBL" id="RKN11009.1"/>
    </source>
</evidence>
<dbReference type="Proteomes" id="UP000275024">
    <property type="component" value="Unassembled WGS sequence"/>
</dbReference>
<dbReference type="AlphaFoldDB" id="A0A3A9WE03"/>
<dbReference type="EMBL" id="RBDX01000004">
    <property type="protein sequence ID" value="RKN11009.1"/>
    <property type="molecule type" value="Genomic_DNA"/>
</dbReference>
<dbReference type="Pfam" id="PF06666">
    <property type="entry name" value="DUF1173"/>
    <property type="match status" value="1"/>
</dbReference>
<evidence type="ECO:0000313" key="4">
    <source>
        <dbReference type="Proteomes" id="UP000268652"/>
    </source>
</evidence>
<name>A0A3A9WE03_9ACTN</name>
<accession>A0A3A9WE03</accession>
<keyword evidence="4" id="KW-1185">Reference proteome</keyword>
<dbReference type="EMBL" id="RBDY01000004">
    <property type="protein sequence ID" value="RKN25272.1"/>
    <property type="molecule type" value="Genomic_DNA"/>
</dbReference>
<feature type="region of interest" description="Disordered" evidence="1">
    <location>
        <begin position="95"/>
        <end position="124"/>
    </location>
</feature>
<dbReference type="OrthoDB" id="3696827at2"/>
<reference evidence="4 5" key="1">
    <citation type="submission" date="2018-09" db="EMBL/GenBank/DDBJ databases">
        <title>Streptomyces sp. nov. DS1-2, an endophytic actinomycete isolated from roots of Dendrobium scabrilingue.</title>
        <authorList>
            <person name="Kuncharoen N."/>
            <person name="Kudo T."/>
            <person name="Ohkuma M."/>
            <person name="Yuki M."/>
            <person name="Tanasupawat S."/>
        </authorList>
    </citation>
    <scope>NUCLEOTIDE SEQUENCE [LARGE SCALE GENOMIC DNA]</scope>
    <source>
        <strain evidence="2 5">AZ1-7</strain>
        <strain evidence="3 4">DS1-2</strain>
    </source>
</reference>
<dbReference type="InterPro" id="IPR009553">
    <property type="entry name" value="DUF1173"/>
</dbReference>
<comment type="caution">
    <text evidence="2">The sequence shown here is derived from an EMBL/GenBank/DDBJ whole genome shotgun (WGS) entry which is preliminary data.</text>
</comment>
<evidence type="ECO:0000313" key="3">
    <source>
        <dbReference type="EMBL" id="RKN25272.1"/>
    </source>
</evidence>
<sequence length="124" mass="13769">MLVGFSRRPGRWMRWKMVCHGTFTIVTLTGTTRDGRTEPVNAYAHLSPGSFLSRARTEIGHAEYLCRTPPLRLIIRVRSGHHHLAGWPGEGHEHAAPCPFHKIHPTVSGRAQSSKPTAATRASQ</sequence>
<protein>
    <submittedName>
        <fullName evidence="2">DUF1173 family protein</fullName>
    </submittedName>
</protein>
<feature type="compositionally biased region" description="Polar residues" evidence="1">
    <location>
        <begin position="109"/>
        <end position="124"/>
    </location>
</feature>
<organism evidence="2 5">
    <name type="scientific">Streptomyces radicis</name>
    <dbReference type="NCBI Taxonomy" id="1750517"/>
    <lineage>
        <taxon>Bacteria</taxon>
        <taxon>Bacillati</taxon>
        <taxon>Actinomycetota</taxon>
        <taxon>Actinomycetes</taxon>
        <taxon>Kitasatosporales</taxon>
        <taxon>Streptomycetaceae</taxon>
        <taxon>Streptomyces</taxon>
    </lineage>
</organism>
<proteinExistence type="predicted"/>
<dbReference type="Proteomes" id="UP000268652">
    <property type="component" value="Unassembled WGS sequence"/>
</dbReference>
<gene>
    <name evidence="3" type="ORF">D7318_08595</name>
    <name evidence="2" type="ORF">D7319_07740</name>
</gene>
<evidence type="ECO:0000256" key="1">
    <source>
        <dbReference type="SAM" id="MobiDB-lite"/>
    </source>
</evidence>
<evidence type="ECO:0000313" key="5">
    <source>
        <dbReference type="Proteomes" id="UP000275024"/>
    </source>
</evidence>